<dbReference type="PANTHER" id="PTHR43775:SF37">
    <property type="entry name" value="SI:DKEY-61P9.11"/>
    <property type="match status" value="1"/>
</dbReference>
<dbReference type="Gene3D" id="1.10.1200.10">
    <property type="entry name" value="ACP-like"/>
    <property type="match status" value="1"/>
</dbReference>
<keyword evidence="2" id="KW-0596">Phosphopantetheine</keyword>
<protein>
    <submittedName>
        <fullName evidence="10">Polyketide synthase dehydratase domain-containing protein</fullName>
    </submittedName>
</protein>
<dbReference type="Pfam" id="PF22621">
    <property type="entry name" value="CurL-like_PKS_C"/>
    <property type="match status" value="1"/>
</dbReference>
<dbReference type="GO" id="GO:0004312">
    <property type="term" value="F:fatty acid synthase activity"/>
    <property type="evidence" value="ECO:0007669"/>
    <property type="project" value="TreeGrafter"/>
</dbReference>
<evidence type="ECO:0000313" key="10">
    <source>
        <dbReference type="EMBL" id="QKW48746.1"/>
    </source>
</evidence>
<accession>A0A7H8N2X4</accession>
<evidence type="ECO:0000256" key="1">
    <source>
        <dbReference type="ARBA" id="ARBA00004792"/>
    </source>
</evidence>
<sequence>MSEQAKSSTTEVLKQSVLTIQNLRRQLARSREAGREPVAVVGLACRFPGGCDTPERFWDFVREAGVGVRDVPDDRWPVQDHYDPTPGKPGKMYIRQSNFLARDVAAFDARFFKISPLEANAMDPQQRQLLEVSWEALENAGQHPEEMRGSSTGVFIGISSNSEYAQLVRDSADVNEYIGTGTTSSIASGRVSYAFGWNGPALSVDTACSSSLVGPQLAVDALRRGECDTALAGGVNMMLSPGVMSSLCMMNALAADGRSKPFDASADGYGRGEGIGMVVLKRLSDAQRDGDTVYAVIRGGAINNDGESSGLTMPNGQAQKAVLARALHNAGVAPEAVDYLETHGTGTLLGDPIEIDAIHHVYGHPSRRLTLGAVKANIGHLEAGAGIASLIKTVLCLHHGQIPPIAGLTELNPRLEPLRESFDFPRSVRDWPANPDRPRHAAISSFGFSGTNAHLILSEAPQAPAPGAAGQPVRPRLASSLLTLSATDEEKLVRQIRGFDAYLASHPDVPVEDLCYTANACRTAFTHRAVFLGSTVAELRESFGAVLAAYQEQGTLYSDTSVILGSSHGRDRWNAKRTLFTPHAGGRAFAAQTDEKIQPKLAFLFHGDAGHIFEVARALAADFPVFRAALAECLAHFDAACGPQLAALTTEGAEPPTEQARQAWLFAAEYALCELLASYGVLPEITFGERTGSLVAAVISGVLGLEAAVGHHLALERARESAEPVAFARVRLEREAFEGVLRDWQGQAHLSAVYGPNERVLSGAPAALAQVTDALAAAGAEITQEREGTWPSAAYQGRAESWQRTVREAAYQQPDSRYQSPHTLTTSHNPEALRADFRDHALTAPIRYDEGLRELYDQGYRFFVELGAPREAEVLQREDVVVLRLTDAGPALDALLRALARLSCLGSSLSWQDHYAGQGRRKLMLPNYPFEPTRHWLAHSGADRESAELTGRLGGRLSREGLRGEELGLPVRQKQYLYTFAHQNFPELVDNSGVVHVGYYLEMLRAVLAERHPGRLCRVRDMRFTAPIMVFAEETKEVLLVLDPRDDGDGSFDFQFHSKEADAAQWSLNVHGVVGPADEVADAAPLDIAAAQRASDRHVPREEFYEPLEQDRGFYFGPAVRYVDGAWWRGQSEVLVGFAAPEGATARRAYALGFHPGVLDSCAQTCNYVAVDRTPSGRKYMVAEMDEVLLRPCSTAEGLFASVAVPDYDAERGEITGGIRLVDGSGTTVASVGHIRLKEFDERKLGELKAMMDAATLDKEGEDRDFLQRYGYANAERKQEMVLEYLSRLLAHILEMEPEEVDPDQPMSDFGLDSMTGLRFFHKTGTLLSVDISFADMVQSDTLRGLAQGLTDLLPGGSGLRATQTKPYEDDLTPAHWVHRYEPNPDARVRLFCFPNGYRDADLFDDWRDHLGPEIDVCAIKLPGMDTKRLDERAPSDLDAFMRTMERVIDPKLLDLPCATFGHSWGALFSFRLAHRLGLNPDARLVKTFVSGFAAPSGPNPSIQDILDELAKNGMKRIPTYDEIRHDPEAVEVVVRAYGDAWSYGEVETRATLPQLLAACSLIDRYTYDPEETFSAPITAFHGVDDWVASEETKLWEGLTTGPFLLHTMAGDHQFIDAHQSQDRLLAIIRQELLSAVGQS</sequence>
<dbReference type="Proteomes" id="UP000509303">
    <property type="component" value="Chromosome"/>
</dbReference>
<dbReference type="SMART" id="SM00827">
    <property type="entry name" value="PKS_AT"/>
    <property type="match status" value="1"/>
</dbReference>
<dbReference type="EMBL" id="CP054929">
    <property type="protein sequence ID" value="QKW48746.1"/>
    <property type="molecule type" value="Genomic_DNA"/>
</dbReference>
<evidence type="ECO:0000256" key="5">
    <source>
        <dbReference type="ARBA" id="ARBA00023194"/>
    </source>
</evidence>
<dbReference type="InterPro" id="IPR016039">
    <property type="entry name" value="Thiolase-like"/>
</dbReference>
<keyword evidence="5" id="KW-0045">Antibiotic biosynthesis</keyword>
<dbReference type="SMART" id="SM00823">
    <property type="entry name" value="PKS_PP"/>
    <property type="match status" value="1"/>
</dbReference>
<dbReference type="Pfam" id="PF00975">
    <property type="entry name" value="Thioesterase"/>
    <property type="match status" value="1"/>
</dbReference>
<evidence type="ECO:0000259" key="7">
    <source>
        <dbReference type="PROSITE" id="PS50075"/>
    </source>
</evidence>
<dbReference type="InterPro" id="IPR016035">
    <property type="entry name" value="Acyl_Trfase/lysoPLipase"/>
</dbReference>
<dbReference type="SUPFAM" id="SSF47336">
    <property type="entry name" value="ACP-like"/>
    <property type="match status" value="1"/>
</dbReference>
<evidence type="ECO:0000256" key="2">
    <source>
        <dbReference type="ARBA" id="ARBA00022450"/>
    </source>
</evidence>
<dbReference type="SMART" id="SM01294">
    <property type="entry name" value="PKS_PP_betabranch"/>
    <property type="match status" value="1"/>
</dbReference>
<evidence type="ECO:0000256" key="6">
    <source>
        <dbReference type="PROSITE-ProRule" id="PRU01363"/>
    </source>
</evidence>
<dbReference type="SUPFAM" id="SSF53901">
    <property type="entry name" value="Thiolase-like"/>
    <property type="match status" value="1"/>
</dbReference>
<dbReference type="FunFam" id="3.40.47.10:FF:000019">
    <property type="entry name" value="Polyketide synthase type I"/>
    <property type="match status" value="1"/>
</dbReference>
<dbReference type="InterPro" id="IPR029058">
    <property type="entry name" value="AB_hydrolase_fold"/>
</dbReference>
<evidence type="ECO:0000256" key="3">
    <source>
        <dbReference type="ARBA" id="ARBA00022553"/>
    </source>
</evidence>
<dbReference type="PROSITE" id="PS50075">
    <property type="entry name" value="CARRIER"/>
    <property type="match status" value="1"/>
</dbReference>
<dbReference type="Gene3D" id="3.40.47.10">
    <property type="match status" value="1"/>
</dbReference>
<feature type="region of interest" description="C-terminal hotdog fold" evidence="6">
    <location>
        <begin position="1096"/>
        <end position="1246"/>
    </location>
</feature>
<evidence type="ECO:0000256" key="4">
    <source>
        <dbReference type="ARBA" id="ARBA00022679"/>
    </source>
</evidence>
<dbReference type="RefSeq" id="WP_176160478.1">
    <property type="nucleotide sequence ID" value="NZ_CP054929.1"/>
</dbReference>
<dbReference type="InterPro" id="IPR036736">
    <property type="entry name" value="ACP-like_sf"/>
</dbReference>
<keyword evidence="11" id="KW-1185">Reference proteome</keyword>
<dbReference type="CDD" id="cd00833">
    <property type="entry name" value="PKS"/>
    <property type="match status" value="1"/>
</dbReference>
<dbReference type="InterPro" id="IPR049900">
    <property type="entry name" value="PKS_mFAS_DH"/>
</dbReference>
<dbReference type="GO" id="GO:0006633">
    <property type="term" value="P:fatty acid biosynthetic process"/>
    <property type="evidence" value="ECO:0007669"/>
    <property type="project" value="TreeGrafter"/>
</dbReference>
<reference evidence="10 11" key="1">
    <citation type="submission" date="2020-06" db="EMBL/GenBank/DDBJ databases">
        <title>Genome mining for natural products.</title>
        <authorList>
            <person name="Zhang B."/>
            <person name="Shi J."/>
            <person name="Ge H."/>
        </authorList>
    </citation>
    <scope>NUCLEOTIDE SEQUENCE [LARGE SCALE GENOMIC DNA]</scope>
    <source>
        <strain evidence="10 11">NA00687</strain>
    </source>
</reference>
<feature type="active site" description="Proton donor; for dehydratase activity" evidence="6">
    <location>
        <position position="1160"/>
    </location>
</feature>
<dbReference type="InterPro" id="IPR001031">
    <property type="entry name" value="Thioesterase"/>
</dbReference>
<dbReference type="InterPro" id="IPR020807">
    <property type="entry name" value="PKS_DH"/>
</dbReference>
<feature type="domain" description="Ketosynthase family 3 (KS3)" evidence="8">
    <location>
        <begin position="35"/>
        <end position="459"/>
    </location>
</feature>
<dbReference type="Gene3D" id="3.10.129.110">
    <property type="entry name" value="Polyketide synthase dehydratase"/>
    <property type="match status" value="1"/>
</dbReference>
<dbReference type="Pfam" id="PF00109">
    <property type="entry name" value="ketoacyl-synt"/>
    <property type="match status" value="1"/>
</dbReference>
<dbReference type="InterPro" id="IPR020841">
    <property type="entry name" value="PKS_Beta-ketoAc_synthase_dom"/>
</dbReference>
<proteinExistence type="predicted"/>
<organism evidence="10 11">
    <name type="scientific">Streptomyces buecherae</name>
    <dbReference type="NCBI Taxonomy" id="2763006"/>
    <lineage>
        <taxon>Bacteria</taxon>
        <taxon>Bacillati</taxon>
        <taxon>Actinomycetota</taxon>
        <taxon>Actinomycetes</taxon>
        <taxon>Kitasatosporales</taxon>
        <taxon>Streptomycetaceae</taxon>
        <taxon>Streptomyces</taxon>
    </lineage>
</organism>
<comment type="pathway">
    <text evidence="1">Antibiotic biosynthesis.</text>
</comment>
<dbReference type="InterPro" id="IPR001227">
    <property type="entry name" value="Ac_transferase_dom_sf"/>
</dbReference>
<dbReference type="SUPFAM" id="SSF52151">
    <property type="entry name" value="FabD/lysophospholipase-like"/>
    <property type="match status" value="1"/>
</dbReference>
<dbReference type="Gene3D" id="3.40.366.10">
    <property type="entry name" value="Malonyl-Coenzyme A Acyl Carrier Protein, domain 2"/>
    <property type="match status" value="1"/>
</dbReference>
<dbReference type="InterPro" id="IPR014030">
    <property type="entry name" value="Ketoacyl_synth_N"/>
</dbReference>
<dbReference type="InterPro" id="IPR009081">
    <property type="entry name" value="PP-bd_ACP"/>
</dbReference>
<evidence type="ECO:0000313" key="11">
    <source>
        <dbReference type="Proteomes" id="UP000509303"/>
    </source>
</evidence>
<dbReference type="GO" id="GO:0033068">
    <property type="term" value="P:macrolide biosynthetic process"/>
    <property type="evidence" value="ECO:0007669"/>
    <property type="project" value="UniProtKB-ARBA"/>
</dbReference>
<dbReference type="GO" id="GO:0031177">
    <property type="term" value="F:phosphopantetheine binding"/>
    <property type="evidence" value="ECO:0007669"/>
    <property type="project" value="InterPro"/>
</dbReference>
<dbReference type="Gene3D" id="3.30.70.3290">
    <property type="match status" value="1"/>
</dbReference>
<dbReference type="Gene3D" id="3.40.50.1820">
    <property type="entry name" value="alpha/beta hydrolase"/>
    <property type="match status" value="1"/>
</dbReference>
<dbReference type="InterPro" id="IPR014043">
    <property type="entry name" value="Acyl_transferase_dom"/>
</dbReference>
<dbReference type="InterPro" id="IPR042104">
    <property type="entry name" value="PKS_dehydratase_sf"/>
</dbReference>
<gene>
    <name evidence="10" type="ORF">HUT08_03380</name>
</gene>
<dbReference type="SMART" id="SM00825">
    <property type="entry name" value="PKS_KS"/>
    <property type="match status" value="1"/>
</dbReference>
<feature type="domain" description="PKS/mFAS DH" evidence="9">
    <location>
        <begin position="950"/>
        <end position="1246"/>
    </location>
</feature>
<dbReference type="Pfam" id="PF00550">
    <property type="entry name" value="PP-binding"/>
    <property type="match status" value="1"/>
</dbReference>
<keyword evidence="4" id="KW-0808">Transferase</keyword>
<dbReference type="PROSITE" id="PS52019">
    <property type="entry name" value="PKS_MFAS_DH"/>
    <property type="match status" value="1"/>
</dbReference>
<dbReference type="InterPro" id="IPR014031">
    <property type="entry name" value="Ketoacyl_synth_C"/>
</dbReference>
<dbReference type="Pfam" id="PF14765">
    <property type="entry name" value="PS-DH"/>
    <property type="match status" value="1"/>
</dbReference>
<dbReference type="InterPro" id="IPR049551">
    <property type="entry name" value="PKS_DH_C"/>
</dbReference>
<evidence type="ECO:0000259" key="9">
    <source>
        <dbReference type="PROSITE" id="PS52019"/>
    </source>
</evidence>
<dbReference type="Pfam" id="PF02801">
    <property type="entry name" value="Ketoacyl-synt_C"/>
    <property type="match status" value="1"/>
</dbReference>
<name>A0A7H8N2X4_9ACTN</name>
<evidence type="ECO:0000259" key="8">
    <source>
        <dbReference type="PROSITE" id="PS52004"/>
    </source>
</evidence>
<dbReference type="Pfam" id="PF00698">
    <property type="entry name" value="Acyl_transf_1"/>
    <property type="match status" value="1"/>
</dbReference>
<feature type="region of interest" description="N-terminal hotdog fold" evidence="6">
    <location>
        <begin position="950"/>
        <end position="1081"/>
    </location>
</feature>
<dbReference type="InterPro" id="IPR050091">
    <property type="entry name" value="PKS_NRPS_Biosynth_Enz"/>
</dbReference>
<feature type="domain" description="Carrier" evidence="7">
    <location>
        <begin position="1280"/>
        <end position="1354"/>
    </location>
</feature>
<dbReference type="SUPFAM" id="SSF53474">
    <property type="entry name" value="alpha/beta-Hydrolases"/>
    <property type="match status" value="1"/>
</dbReference>
<dbReference type="PROSITE" id="PS52004">
    <property type="entry name" value="KS3_2"/>
    <property type="match status" value="1"/>
</dbReference>
<dbReference type="SMART" id="SM00826">
    <property type="entry name" value="PKS_DH"/>
    <property type="match status" value="1"/>
</dbReference>
<dbReference type="PANTHER" id="PTHR43775">
    <property type="entry name" value="FATTY ACID SYNTHASE"/>
    <property type="match status" value="1"/>
</dbReference>
<dbReference type="InterPro" id="IPR020806">
    <property type="entry name" value="PKS_PP-bd"/>
</dbReference>
<keyword evidence="3" id="KW-0597">Phosphoprotein</keyword>
<feature type="active site" description="Proton acceptor; for dehydratase activity" evidence="6">
    <location>
        <position position="982"/>
    </location>
</feature>